<keyword evidence="2" id="KW-1185">Reference proteome</keyword>
<accession>A0A6A3CM47</accession>
<reference evidence="1" key="1">
    <citation type="submission" date="2019-09" db="EMBL/GenBank/DDBJ databases">
        <title>Draft genome information of white flower Hibiscus syriacus.</title>
        <authorList>
            <person name="Kim Y.-M."/>
        </authorList>
    </citation>
    <scope>NUCLEOTIDE SEQUENCE [LARGE SCALE GENOMIC DNA]</scope>
    <source>
        <strain evidence="1">YM2019G1</strain>
    </source>
</reference>
<evidence type="ECO:0008006" key="3">
    <source>
        <dbReference type="Google" id="ProtNLM"/>
    </source>
</evidence>
<gene>
    <name evidence="1" type="ORF">F3Y22_tig00003507pilonHSYRG00115</name>
</gene>
<dbReference type="SUPFAM" id="SSF56672">
    <property type="entry name" value="DNA/RNA polymerases"/>
    <property type="match status" value="1"/>
</dbReference>
<dbReference type="PANTHER" id="PTHR11439">
    <property type="entry name" value="GAG-POL-RELATED RETROTRANSPOSON"/>
    <property type="match status" value="1"/>
</dbReference>
<dbReference type="PANTHER" id="PTHR11439:SF450">
    <property type="entry name" value="REVERSE TRANSCRIPTASE TY1_COPIA-TYPE DOMAIN-CONTAINING PROTEIN"/>
    <property type="match status" value="1"/>
</dbReference>
<dbReference type="InterPro" id="IPR043502">
    <property type="entry name" value="DNA/RNA_pol_sf"/>
</dbReference>
<evidence type="ECO:0000313" key="1">
    <source>
        <dbReference type="EMBL" id="KAE8729594.1"/>
    </source>
</evidence>
<dbReference type="CDD" id="cd09272">
    <property type="entry name" value="RNase_HI_RT_Ty1"/>
    <property type="match status" value="1"/>
</dbReference>
<sequence>MGSLSHFLDIEVIPTFAGLFLSQAQYISDILSQLHMDGAKSVSTPMSTTDKLPPANLSSAIEVSSYRRLLGLLQYLNLTHPDISFAVNSLSNYMHGPLESHWAAAKRVLRYLKGTLCHGLFLHSRTPLRLTAFADADWGGSLTDGKSTTAYVLYLGSNVVSWKSARQKTVLRSSTEAGYRALAHSTAEILWVQHLLQEIGVSLASSPILFCDNLSAMYVCKNLVFHSRIKHLALDFFFVWDLVVVGSLHVHHVPSTSQLADALAKPLSWKLLLSLLVQDWCLRWILHLAEVC</sequence>
<organism evidence="1 2">
    <name type="scientific">Hibiscus syriacus</name>
    <name type="common">Rose of Sharon</name>
    <dbReference type="NCBI Taxonomy" id="106335"/>
    <lineage>
        <taxon>Eukaryota</taxon>
        <taxon>Viridiplantae</taxon>
        <taxon>Streptophyta</taxon>
        <taxon>Embryophyta</taxon>
        <taxon>Tracheophyta</taxon>
        <taxon>Spermatophyta</taxon>
        <taxon>Magnoliopsida</taxon>
        <taxon>eudicotyledons</taxon>
        <taxon>Gunneridae</taxon>
        <taxon>Pentapetalae</taxon>
        <taxon>rosids</taxon>
        <taxon>malvids</taxon>
        <taxon>Malvales</taxon>
        <taxon>Malvaceae</taxon>
        <taxon>Malvoideae</taxon>
        <taxon>Hibiscus</taxon>
    </lineage>
</organism>
<name>A0A6A3CM47_HIBSY</name>
<dbReference type="Proteomes" id="UP000436088">
    <property type="component" value="Unassembled WGS sequence"/>
</dbReference>
<dbReference type="EMBL" id="VEPZ02000224">
    <property type="protein sequence ID" value="KAE8729594.1"/>
    <property type="molecule type" value="Genomic_DNA"/>
</dbReference>
<protein>
    <recommendedName>
        <fullName evidence="3">Reverse transcriptase Ty1/copia-type domain-containing protein</fullName>
    </recommendedName>
</protein>
<evidence type="ECO:0000313" key="2">
    <source>
        <dbReference type="Proteomes" id="UP000436088"/>
    </source>
</evidence>
<dbReference type="AlphaFoldDB" id="A0A6A3CM47"/>
<comment type="caution">
    <text evidence="1">The sequence shown here is derived from an EMBL/GenBank/DDBJ whole genome shotgun (WGS) entry which is preliminary data.</text>
</comment>
<proteinExistence type="predicted"/>